<dbReference type="AlphaFoldDB" id="A0A9Q1BRG0"/>
<evidence type="ECO:0000256" key="1">
    <source>
        <dbReference type="SAM" id="MobiDB-lite"/>
    </source>
</evidence>
<comment type="caution">
    <text evidence="2">The sequence shown here is derived from an EMBL/GenBank/DDBJ whole genome shotgun (WGS) entry which is preliminary data.</text>
</comment>
<accession>A0A9Q1BRG0</accession>
<sequence>MSNQGSENSLIISSAEENMTSNDCDTKSKQTLELETSEETKNKTSDDCDLNLKELPESESSKEVQVFE</sequence>
<feature type="region of interest" description="Disordered" evidence="1">
    <location>
        <begin position="1"/>
        <end position="68"/>
    </location>
</feature>
<protein>
    <submittedName>
        <fullName evidence="2">Uncharacterized protein</fullName>
    </submittedName>
</protein>
<organism evidence="2 3">
    <name type="scientific">Holothuria leucospilota</name>
    <name type="common">Black long sea cucumber</name>
    <name type="synonym">Mertensiothuria leucospilota</name>
    <dbReference type="NCBI Taxonomy" id="206669"/>
    <lineage>
        <taxon>Eukaryota</taxon>
        <taxon>Metazoa</taxon>
        <taxon>Echinodermata</taxon>
        <taxon>Eleutherozoa</taxon>
        <taxon>Echinozoa</taxon>
        <taxon>Holothuroidea</taxon>
        <taxon>Aspidochirotacea</taxon>
        <taxon>Aspidochirotida</taxon>
        <taxon>Holothuriidae</taxon>
        <taxon>Holothuria</taxon>
    </lineage>
</organism>
<dbReference type="EMBL" id="JAIZAY010000013">
    <property type="protein sequence ID" value="KAJ8031280.1"/>
    <property type="molecule type" value="Genomic_DNA"/>
</dbReference>
<gene>
    <name evidence="2" type="ORF">HOLleu_27963</name>
</gene>
<evidence type="ECO:0000313" key="2">
    <source>
        <dbReference type="EMBL" id="KAJ8031280.1"/>
    </source>
</evidence>
<feature type="compositionally biased region" description="Basic and acidic residues" evidence="1">
    <location>
        <begin position="24"/>
        <end position="62"/>
    </location>
</feature>
<name>A0A9Q1BRG0_HOLLE</name>
<proteinExistence type="predicted"/>
<feature type="compositionally biased region" description="Polar residues" evidence="1">
    <location>
        <begin position="1"/>
        <end position="23"/>
    </location>
</feature>
<keyword evidence="3" id="KW-1185">Reference proteome</keyword>
<evidence type="ECO:0000313" key="3">
    <source>
        <dbReference type="Proteomes" id="UP001152320"/>
    </source>
</evidence>
<reference evidence="2" key="1">
    <citation type="submission" date="2021-10" db="EMBL/GenBank/DDBJ databases">
        <title>Tropical sea cucumber genome reveals ecological adaptation and Cuvierian tubules defense mechanism.</title>
        <authorList>
            <person name="Chen T."/>
        </authorList>
    </citation>
    <scope>NUCLEOTIDE SEQUENCE</scope>
    <source>
        <strain evidence="2">Nanhai2018</strain>
        <tissue evidence="2">Muscle</tissue>
    </source>
</reference>
<dbReference type="Proteomes" id="UP001152320">
    <property type="component" value="Chromosome 13"/>
</dbReference>